<dbReference type="AlphaFoldDB" id="A0A5C3N1L7"/>
<proteinExistence type="inferred from homology"/>
<organism evidence="10 11">
    <name type="scientific">Heliocybe sulcata</name>
    <dbReference type="NCBI Taxonomy" id="5364"/>
    <lineage>
        <taxon>Eukaryota</taxon>
        <taxon>Fungi</taxon>
        <taxon>Dikarya</taxon>
        <taxon>Basidiomycota</taxon>
        <taxon>Agaricomycotina</taxon>
        <taxon>Agaricomycetes</taxon>
        <taxon>Gloeophyllales</taxon>
        <taxon>Gloeophyllaceae</taxon>
        <taxon>Heliocybe</taxon>
    </lineage>
</organism>
<dbReference type="Gene3D" id="4.10.1000.30">
    <property type="match status" value="1"/>
</dbReference>
<feature type="compositionally biased region" description="Low complexity" evidence="8">
    <location>
        <begin position="330"/>
        <end position="344"/>
    </location>
</feature>
<evidence type="ECO:0000256" key="1">
    <source>
        <dbReference type="ARBA" id="ARBA00004123"/>
    </source>
</evidence>
<keyword evidence="5" id="KW-0863">Zinc-finger</keyword>
<evidence type="ECO:0000256" key="2">
    <source>
        <dbReference type="ARBA" id="ARBA00008423"/>
    </source>
</evidence>
<evidence type="ECO:0000259" key="9">
    <source>
        <dbReference type="Pfam" id="PF21803"/>
    </source>
</evidence>
<feature type="compositionally biased region" description="Low complexity" evidence="8">
    <location>
        <begin position="291"/>
        <end position="309"/>
    </location>
</feature>
<dbReference type="GO" id="GO:0005737">
    <property type="term" value="C:cytoplasm"/>
    <property type="evidence" value="ECO:0007669"/>
    <property type="project" value="TreeGrafter"/>
</dbReference>
<dbReference type="InterPro" id="IPR043094">
    <property type="entry name" value="Nab2/ZC3H14_N_sf"/>
</dbReference>
<dbReference type="PANTHER" id="PTHR14738">
    <property type="entry name" value="ZINC FINGER CCCH DOMAIN-CONTAINING PROTEIN 14"/>
    <property type="match status" value="1"/>
</dbReference>
<dbReference type="STRING" id="5364.A0A5C3N1L7"/>
<keyword evidence="11" id="KW-1185">Reference proteome</keyword>
<feature type="compositionally biased region" description="Low complexity" evidence="8">
    <location>
        <begin position="145"/>
        <end position="154"/>
    </location>
</feature>
<dbReference type="PANTHER" id="PTHR14738:SF29">
    <property type="entry name" value="ZINC FINGER CCCH DOMAIN-CONTAINING PROTEIN 14"/>
    <property type="match status" value="1"/>
</dbReference>
<comment type="subcellular location">
    <subcellularLocation>
        <location evidence="1">Nucleus</location>
    </subcellularLocation>
</comment>
<dbReference type="InterPro" id="IPR049017">
    <property type="entry name" value="Nab2_Znf4"/>
</dbReference>
<feature type="compositionally biased region" description="Polar residues" evidence="8">
    <location>
        <begin position="563"/>
        <end position="575"/>
    </location>
</feature>
<feature type="region of interest" description="Disordered" evidence="8">
    <location>
        <begin position="546"/>
        <end position="617"/>
    </location>
</feature>
<dbReference type="Pfam" id="PF14608">
    <property type="entry name" value="zf-CCCH_2"/>
    <property type="match status" value="3"/>
</dbReference>
<evidence type="ECO:0000313" key="10">
    <source>
        <dbReference type="EMBL" id="TFK51093.1"/>
    </source>
</evidence>
<evidence type="ECO:0000256" key="3">
    <source>
        <dbReference type="ARBA" id="ARBA00022723"/>
    </source>
</evidence>
<evidence type="ECO:0000256" key="4">
    <source>
        <dbReference type="ARBA" id="ARBA00022737"/>
    </source>
</evidence>
<dbReference type="GO" id="GO:0008143">
    <property type="term" value="F:poly(A) binding"/>
    <property type="evidence" value="ECO:0007669"/>
    <property type="project" value="InterPro"/>
</dbReference>
<sequence length="617" mass="64402">MAFGLAIGTERATALENSIQDELTKRGFSADADQVMAEYITIMIINNKTPEQISSELEDLIGSDFDRSFTDWLFTEAAKGAPDSEAPVAQAPPSATPASSEQAPNREAPPHIANNNPRQPPNGPRQGPPLYQQALSQISTSGQKRSASARSPSPAGHPPNKSRRTEPPSGPRAMSGSRSLLDRMGGRAGPGRNANGRMNDEIQARIDNITANSPEPGMMGAFPNGMNGMDMNAMAMNNPMVLQEMMMSQMALMAQMAGAMGMLNPGVMNGGGFPGMPVGMAPEMLAQMQGMQGQPQQMGMNNGPAQRGGRPMRGRGGKRGGFTGPADGGASQASSESPATSAPSIVAPTPQLATSAVPAAVLASGPIPSTSASSAATTASRAGFVAPERPQSPTLCKFGLKCTNALCRYSHPSPVATPESGVVLSNEACENGRNCKDKDCIKAHVSPATLTAPESIKPKPHIPAPLTTHAHIPCKFGLNCARMATGCPYLHPPRPASDKGHFAQQCRFGSGCTRATCPFQHPEGRVLPNSFHKGLSSSAPMVSVQAPETGSIGAPSPHKSVMFNKTSTPTPTTAEGLQKRMKELEEMKSQAEAAIKQSEAAVANKKDENKPVAAVSS</sequence>
<keyword evidence="7" id="KW-0539">Nucleus</keyword>
<evidence type="ECO:0000256" key="5">
    <source>
        <dbReference type="ARBA" id="ARBA00022771"/>
    </source>
</evidence>
<name>A0A5C3N1L7_9AGAM</name>
<dbReference type="Pfam" id="PF21803">
    <property type="entry name" value="Nab2-zf4"/>
    <property type="match status" value="1"/>
</dbReference>
<dbReference type="GO" id="GO:0008270">
    <property type="term" value="F:zinc ion binding"/>
    <property type="evidence" value="ECO:0007669"/>
    <property type="project" value="UniProtKB-KW"/>
</dbReference>
<keyword evidence="6" id="KW-0862">Zinc</keyword>
<reference evidence="10 11" key="1">
    <citation type="journal article" date="2019" name="Nat. Ecol. Evol.">
        <title>Megaphylogeny resolves global patterns of mushroom evolution.</title>
        <authorList>
            <person name="Varga T."/>
            <person name="Krizsan K."/>
            <person name="Foldi C."/>
            <person name="Dima B."/>
            <person name="Sanchez-Garcia M."/>
            <person name="Sanchez-Ramirez S."/>
            <person name="Szollosi G.J."/>
            <person name="Szarkandi J.G."/>
            <person name="Papp V."/>
            <person name="Albert L."/>
            <person name="Andreopoulos W."/>
            <person name="Angelini C."/>
            <person name="Antonin V."/>
            <person name="Barry K.W."/>
            <person name="Bougher N.L."/>
            <person name="Buchanan P."/>
            <person name="Buyck B."/>
            <person name="Bense V."/>
            <person name="Catcheside P."/>
            <person name="Chovatia M."/>
            <person name="Cooper J."/>
            <person name="Damon W."/>
            <person name="Desjardin D."/>
            <person name="Finy P."/>
            <person name="Geml J."/>
            <person name="Haridas S."/>
            <person name="Hughes K."/>
            <person name="Justo A."/>
            <person name="Karasinski D."/>
            <person name="Kautmanova I."/>
            <person name="Kiss B."/>
            <person name="Kocsube S."/>
            <person name="Kotiranta H."/>
            <person name="LaButti K.M."/>
            <person name="Lechner B.E."/>
            <person name="Liimatainen K."/>
            <person name="Lipzen A."/>
            <person name="Lukacs Z."/>
            <person name="Mihaltcheva S."/>
            <person name="Morgado L.N."/>
            <person name="Niskanen T."/>
            <person name="Noordeloos M.E."/>
            <person name="Ohm R.A."/>
            <person name="Ortiz-Santana B."/>
            <person name="Ovrebo C."/>
            <person name="Racz N."/>
            <person name="Riley R."/>
            <person name="Savchenko A."/>
            <person name="Shiryaev A."/>
            <person name="Soop K."/>
            <person name="Spirin V."/>
            <person name="Szebenyi C."/>
            <person name="Tomsovsky M."/>
            <person name="Tulloss R.E."/>
            <person name="Uehling J."/>
            <person name="Grigoriev I.V."/>
            <person name="Vagvolgyi C."/>
            <person name="Papp T."/>
            <person name="Martin F.M."/>
            <person name="Miettinen O."/>
            <person name="Hibbett D.S."/>
            <person name="Nagy L.G."/>
        </authorList>
    </citation>
    <scope>NUCLEOTIDE SEQUENCE [LARGE SCALE GENOMIC DNA]</scope>
    <source>
        <strain evidence="10 11">OMC1185</strain>
    </source>
</reference>
<dbReference type="EMBL" id="ML213512">
    <property type="protein sequence ID" value="TFK51093.1"/>
    <property type="molecule type" value="Genomic_DNA"/>
</dbReference>
<dbReference type="Proteomes" id="UP000305948">
    <property type="component" value="Unassembled WGS sequence"/>
</dbReference>
<accession>A0A5C3N1L7</accession>
<feature type="compositionally biased region" description="Pro residues" evidence="8">
    <location>
        <begin position="118"/>
        <end position="127"/>
    </location>
</feature>
<keyword evidence="4" id="KW-0677">Repeat</keyword>
<feature type="compositionally biased region" description="Polar residues" evidence="8">
    <location>
        <begin position="133"/>
        <end position="144"/>
    </location>
</feature>
<dbReference type="GO" id="GO:0005634">
    <property type="term" value="C:nucleus"/>
    <property type="evidence" value="ECO:0007669"/>
    <property type="project" value="UniProtKB-SubCell"/>
</dbReference>
<gene>
    <name evidence="10" type="ORF">OE88DRAFT_1808583</name>
</gene>
<evidence type="ECO:0000256" key="7">
    <source>
        <dbReference type="ARBA" id="ARBA00023242"/>
    </source>
</evidence>
<feature type="compositionally biased region" description="Low complexity" evidence="8">
    <location>
        <begin position="86"/>
        <end position="103"/>
    </location>
</feature>
<evidence type="ECO:0000256" key="6">
    <source>
        <dbReference type="ARBA" id="ARBA00022833"/>
    </source>
</evidence>
<feature type="domain" description="Nab2 type CCCH zinc finger 4" evidence="9">
    <location>
        <begin position="422"/>
        <end position="444"/>
    </location>
</feature>
<feature type="region of interest" description="Disordered" evidence="8">
    <location>
        <begin position="291"/>
        <end position="346"/>
    </location>
</feature>
<feature type="region of interest" description="Disordered" evidence="8">
    <location>
        <begin position="80"/>
        <end position="199"/>
    </location>
</feature>
<feature type="compositionally biased region" description="Basic and acidic residues" evidence="8">
    <location>
        <begin position="577"/>
        <end position="589"/>
    </location>
</feature>
<dbReference type="OrthoDB" id="438553at2759"/>
<comment type="similarity">
    <text evidence="2">Belongs to the ZC3H14 family.</text>
</comment>
<keyword evidence="3" id="KW-0479">Metal-binding</keyword>
<dbReference type="Gene3D" id="4.10.1000.40">
    <property type="match status" value="1"/>
</dbReference>
<dbReference type="InterPro" id="IPR040366">
    <property type="entry name" value="Nab2/ZC3H14"/>
</dbReference>
<protein>
    <recommendedName>
        <fullName evidence="9">Nab2 type CCCH zinc finger 4 domain-containing protein</fullName>
    </recommendedName>
</protein>
<evidence type="ECO:0000256" key="8">
    <source>
        <dbReference type="SAM" id="MobiDB-lite"/>
    </source>
</evidence>
<dbReference type="GO" id="GO:0043488">
    <property type="term" value="P:regulation of mRNA stability"/>
    <property type="evidence" value="ECO:0007669"/>
    <property type="project" value="InterPro"/>
</dbReference>
<dbReference type="Gene3D" id="1.10.340.40">
    <property type="entry name" value="Nuclear abundant poly(A) RNA-bind protein 2, N-terminal domain"/>
    <property type="match status" value="1"/>
</dbReference>
<evidence type="ECO:0000313" key="11">
    <source>
        <dbReference type="Proteomes" id="UP000305948"/>
    </source>
</evidence>